<dbReference type="InterPro" id="IPR050204">
    <property type="entry name" value="AraC_XylS_family_regulators"/>
</dbReference>
<evidence type="ECO:0000256" key="2">
    <source>
        <dbReference type="ARBA" id="ARBA00023125"/>
    </source>
</evidence>
<evidence type="ECO:0000256" key="1">
    <source>
        <dbReference type="ARBA" id="ARBA00023015"/>
    </source>
</evidence>
<keyword evidence="2" id="KW-0238">DNA-binding</keyword>
<dbReference type="GO" id="GO:0043565">
    <property type="term" value="F:sequence-specific DNA binding"/>
    <property type="evidence" value="ECO:0007669"/>
    <property type="project" value="InterPro"/>
</dbReference>
<evidence type="ECO:0000256" key="3">
    <source>
        <dbReference type="ARBA" id="ARBA00023163"/>
    </source>
</evidence>
<dbReference type="RefSeq" id="WP_191037991.1">
    <property type="nucleotide sequence ID" value="NZ_JACXAA010000002.1"/>
</dbReference>
<dbReference type="PROSITE" id="PS01124">
    <property type="entry name" value="HTH_ARAC_FAMILY_2"/>
    <property type="match status" value="1"/>
</dbReference>
<reference evidence="5" key="1">
    <citation type="submission" date="2020-09" db="EMBL/GenBank/DDBJ databases">
        <authorList>
            <person name="Kim M.K."/>
        </authorList>
    </citation>
    <scope>NUCLEOTIDE SEQUENCE</scope>
    <source>
        <strain evidence="5">BT704</strain>
    </source>
</reference>
<proteinExistence type="predicted"/>
<dbReference type="InterPro" id="IPR046532">
    <property type="entry name" value="DUF6597"/>
</dbReference>
<keyword evidence="6" id="KW-1185">Reference proteome</keyword>
<dbReference type="AlphaFoldDB" id="A0A927AYS4"/>
<gene>
    <name evidence="5" type="ORF">IC230_05540</name>
</gene>
<organism evidence="5 6">
    <name type="scientific">Spirosoma validum</name>
    <dbReference type="NCBI Taxonomy" id="2771355"/>
    <lineage>
        <taxon>Bacteria</taxon>
        <taxon>Pseudomonadati</taxon>
        <taxon>Bacteroidota</taxon>
        <taxon>Cytophagia</taxon>
        <taxon>Cytophagales</taxon>
        <taxon>Cytophagaceae</taxon>
        <taxon>Spirosoma</taxon>
    </lineage>
</organism>
<dbReference type="Proteomes" id="UP000653797">
    <property type="component" value="Unassembled WGS sequence"/>
</dbReference>
<dbReference type="EMBL" id="JACXAA010000002">
    <property type="protein sequence ID" value="MBD2752344.1"/>
    <property type="molecule type" value="Genomic_DNA"/>
</dbReference>
<dbReference type="Pfam" id="PF12833">
    <property type="entry name" value="HTH_18"/>
    <property type="match status" value="1"/>
</dbReference>
<feature type="domain" description="HTH araC/xylS-type" evidence="4">
    <location>
        <begin position="170"/>
        <end position="261"/>
    </location>
</feature>
<dbReference type="GO" id="GO:0003700">
    <property type="term" value="F:DNA-binding transcription factor activity"/>
    <property type="evidence" value="ECO:0007669"/>
    <property type="project" value="InterPro"/>
</dbReference>
<evidence type="ECO:0000259" key="4">
    <source>
        <dbReference type="PROSITE" id="PS01124"/>
    </source>
</evidence>
<sequence>MNYQSFLPSLALRPYVEAYVLMKSSTGFAQPERIPPGGRSGIVLNLGADYQVELLGVLQKPSRIAIGGQLTQVMWLTESVDYNLLMITFQPTGLYQLFGLPMAELTDQFTSIDDVFSPAFRQQWFSLANQLRELDRDQDRIRLVEIHLLSCANRSPLLYTNWVDMASGWLAQPGGRRVQQLSTELRVSPRQLTREFSRQVGLSPKSFAQVMRFRNVFRAAFSPEPLSWQDLIHAGGWYDQSHFCNDVYRLTGQTPSVFFGQHHAMAEYMIK</sequence>
<dbReference type="PANTHER" id="PTHR46796">
    <property type="entry name" value="HTH-TYPE TRANSCRIPTIONAL ACTIVATOR RHAS-RELATED"/>
    <property type="match status" value="1"/>
</dbReference>
<protein>
    <submittedName>
        <fullName evidence="5">AraC family transcriptional regulator</fullName>
    </submittedName>
</protein>
<evidence type="ECO:0000313" key="5">
    <source>
        <dbReference type="EMBL" id="MBD2752344.1"/>
    </source>
</evidence>
<accession>A0A927AYS4</accession>
<comment type="caution">
    <text evidence="5">The sequence shown here is derived from an EMBL/GenBank/DDBJ whole genome shotgun (WGS) entry which is preliminary data.</text>
</comment>
<dbReference type="Pfam" id="PF20240">
    <property type="entry name" value="DUF6597"/>
    <property type="match status" value="1"/>
</dbReference>
<name>A0A927AYS4_9BACT</name>
<keyword evidence="3" id="KW-0804">Transcription</keyword>
<dbReference type="Gene3D" id="1.10.10.60">
    <property type="entry name" value="Homeodomain-like"/>
    <property type="match status" value="1"/>
</dbReference>
<dbReference type="InterPro" id="IPR018060">
    <property type="entry name" value="HTH_AraC"/>
</dbReference>
<dbReference type="SMART" id="SM00342">
    <property type="entry name" value="HTH_ARAC"/>
    <property type="match status" value="1"/>
</dbReference>
<evidence type="ECO:0000313" key="6">
    <source>
        <dbReference type="Proteomes" id="UP000653797"/>
    </source>
</evidence>
<keyword evidence="1" id="KW-0805">Transcription regulation</keyword>